<reference evidence="1" key="1">
    <citation type="submission" date="2021-01" db="UniProtKB">
        <authorList>
            <consortium name="EnsemblMetazoa"/>
        </authorList>
    </citation>
    <scope>IDENTIFICATION</scope>
</reference>
<evidence type="ECO:0000313" key="1">
    <source>
        <dbReference type="EnsemblMetazoa" id="CLYHEMP001543.1"/>
    </source>
</evidence>
<proteinExistence type="predicted"/>
<sequence>SLFGDSESSRNKKREVLQLRRQKITTKSILTSLFGNDTLANQYEACKLKDNKEDLKDLVAQIQIKLTLLWDDSKEKLRTMEMDTIKSDSTYLLRPTDDKDYLVVRNVLSLIKKLEDKFNLNLE</sequence>
<dbReference type="AlphaFoldDB" id="A0A7M5V300"/>
<evidence type="ECO:0000313" key="2">
    <source>
        <dbReference type="Proteomes" id="UP000594262"/>
    </source>
</evidence>
<organism evidence="1 2">
    <name type="scientific">Clytia hemisphaerica</name>
    <dbReference type="NCBI Taxonomy" id="252671"/>
    <lineage>
        <taxon>Eukaryota</taxon>
        <taxon>Metazoa</taxon>
        <taxon>Cnidaria</taxon>
        <taxon>Hydrozoa</taxon>
        <taxon>Hydroidolina</taxon>
        <taxon>Leptothecata</taxon>
        <taxon>Obeliida</taxon>
        <taxon>Clytiidae</taxon>
        <taxon>Clytia</taxon>
    </lineage>
</organism>
<dbReference type="EnsemblMetazoa" id="CLYHEMT001543.1">
    <property type="protein sequence ID" value="CLYHEMP001543.1"/>
    <property type="gene ID" value="CLYHEMG001543"/>
</dbReference>
<keyword evidence="2" id="KW-1185">Reference proteome</keyword>
<protein>
    <submittedName>
        <fullName evidence="1">Uncharacterized protein</fullName>
    </submittedName>
</protein>
<accession>A0A7M5V300</accession>
<dbReference type="Proteomes" id="UP000594262">
    <property type="component" value="Unplaced"/>
</dbReference>
<name>A0A7M5V300_9CNID</name>